<dbReference type="EMBL" id="CP019445">
    <property type="protein sequence ID" value="APZ03863.1"/>
    <property type="molecule type" value="Genomic_DNA"/>
</dbReference>
<proteinExistence type="predicted"/>
<dbReference type="RefSeq" id="WP_054802813.1">
    <property type="nucleotide sequence ID" value="NZ_CP019445.1"/>
</dbReference>
<dbReference type="AlphaFoldDB" id="A0A807LC50"/>
<name>A0A807LC50_9ENTR</name>
<reference evidence="2 3" key="1">
    <citation type="submission" date="2017-01" db="EMBL/GenBank/DDBJ databases">
        <authorList>
            <person name="Cao J.-M."/>
        </authorList>
    </citation>
    <scope>NUCLEOTIDE SEQUENCE [LARGE SCALE GENOMIC DNA]</scope>
    <source>
        <strain evidence="2 3">888-76</strain>
    </source>
</reference>
<sequence length="109" mass="11644">MNMDKAIILALLLGFSSASGAAFAGQCPAKGSITSTGVETDTDGISSMVYCSPSATNCKWKGFDPMAIIGSKVKELLNAMNQPTRNNGLTYCDYRLETGDQIRMSLKHD</sequence>
<evidence type="ECO:0000313" key="2">
    <source>
        <dbReference type="EMBL" id="APZ03863.1"/>
    </source>
</evidence>
<keyword evidence="1" id="KW-0732">Signal</keyword>
<feature type="chain" id="PRO_5032431566" evidence="1">
    <location>
        <begin position="25"/>
        <end position="109"/>
    </location>
</feature>
<dbReference type="Proteomes" id="UP000187148">
    <property type="component" value="Chromosome"/>
</dbReference>
<accession>A0A807LC50</accession>
<protein>
    <submittedName>
        <fullName evidence="2">Uncharacterized protein</fullName>
    </submittedName>
</protein>
<feature type="signal peptide" evidence="1">
    <location>
        <begin position="1"/>
        <end position="24"/>
    </location>
</feature>
<keyword evidence="3" id="KW-1185">Reference proteome</keyword>
<dbReference type="KEGG" id="kco:BWI95_01645"/>
<evidence type="ECO:0000313" key="3">
    <source>
        <dbReference type="Proteomes" id="UP000187148"/>
    </source>
</evidence>
<gene>
    <name evidence="2" type="ORF">BWI95_01645</name>
</gene>
<evidence type="ECO:0000256" key="1">
    <source>
        <dbReference type="SAM" id="SignalP"/>
    </source>
</evidence>
<organism evidence="2 3">
    <name type="scientific">Kosakonia cowanii JCM 10956 = DSM 18146</name>
    <dbReference type="NCBI Taxonomy" id="1300165"/>
    <lineage>
        <taxon>Bacteria</taxon>
        <taxon>Pseudomonadati</taxon>
        <taxon>Pseudomonadota</taxon>
        <taxon>Gammaproteobacteria</taxon>
        <taxon>Enterobacterales</taxon>
        <taxon>Enterobacteriaceae</taxon>
        <taxon>Kosakonia</taxon>
    </lineage>
</organism>